<evidence type="ECO:0000313" key="2">
    <source>
        <dbReference type="EMBL" id="CAD2178007.1"/>
    </source>
</evidence>
<name>A0A6V7VSS8_MELEN</name>
<gene>
    <name evidence="2" type="ORF">MENT_LOCUS29918</name>
</gene>
<dbReference type="AlphaFoldDB" id="A0A6V7VSS8"/>
<feature type="signal peptide" evidence="1">
    <location>
        <begin position="1"/>
        <end position="24"/>
    </location>
</feature>
<dbReference type="Proteomes" id="UP000580250">
    <property type="component" value="Unassembled WGS sequence"/>
</dbReference>
<evidence type="ECO:0000256" key="1">
    <source>
        <dbReference type="SAM" id="SignalP"/>
    </source>
</evidence>
<accession>A0A6V7VSS8</accession>
<dbReference type="EMBL" id="CAJEWN010000309">
    <property type="protein sequence ID" value="CAD2178007.1"/>
    <property type="molecule type" value="Genomic_DNA"/>
</dbReference>
<organism evidence="2 3">
    <name type="scientific">Meloidogyne enterolobii</name>
    <name type="common">Root-knot nematode worm</name>
    <name type="synonym">Meloidogyne mayaguensis</name>
    <dbReference type="NCBI Taxonomy" id="390850"/>
    <lineage>
        <taxon>Eukaryota</taxon>
        <taxon>Metazoa</taxon>
        <taxon>Ecdysozoa</taxon>
        <taxon>Nematoda</taxon>
        <taxon>Chromadorea</taxon>
        <taxon>Rhabditida</taxon>
        <taxon>Tylenchina</taxon>
        <taxon>Tylenchomorpha</taxon>
        <taxon>Tylenchoidea</taxon>
        <taxon>Meloidogynidae</taxon>
        <taxon>Meloidogyninae</taxon>
        <taxon>Meloidogyne</taxon>
    </lineage>
</organism>
<comment type="caution">
    <text evidence="2">The sequence shown here is derived from an EMBL/GenBank/DDBJ whole genome shotgun (WGS) entry which is preliminary data.</text>
</comment>
<sequence>MSSLTIKILLFLFLTLFLFNYVNCGCVPCIPKGIKCVDTGIKDQKCCPGFKCDNSVCVKA</sequence>
<protein>
    <submittedName>
        <fullName evidence="2">Uncharacterized protein</fullName>
    </submittedName>
</protein>
<evidence type="ECO:0000313" key="3">
    <source>
        <dbReference type="Proteomes" id="UP000580250"/>
    </source>
</evidence>
<reference evidence="2 3" key="1">
    <citation type="submission" date="2020-08" db="EMBL/GenBank/DDBJ databases">
        <authorList>
            <person name="Koutsovoulos G."/>
            <person name="Danchin GJ E."/>
        </authorList>
    </citation>
    <scope>NUCLEOTIDE SEQUENCE [LARGE SCALE GENOMIC DNA]</scope>
</reference>
<keyword evidence="1" id="KW-0732">Signal</keyword>
<feature type="chain" id="PRO_5028409424" evidence="1">
    <location>
        <begin position="25"/>
        <end position="60"/>
    </location>
</feature>
<proteinExistence type="predicted"/>